<comment type="caution">
    <text evidence="6">The sequence shown here is derived from an EMBL/GenBank/DDBJ whole genome shotgun (WGS) entry which is preliminary data.</text>
</comment>
<dbReference type="GO" id="GO:0005975">
    <property type="term" value="P:carbohydrate metabolic process"/>
    <property type="evidence" value="ECO:0007669"/>
    <property type="project" value="InterPro"/>
</dbReference>
<feature type="region of interest" description="Disordered" evidence="3">
    <location>
        <begin position="38"/>
        <end position="80"/>
    </location>
</feature>
<organism evidence="6 7">
    <name type="scientific">Alteribacter lacisalsi</name>
    <dbReference type="NCBI Taxonomy" id="2045244"/>
    <lineage>
        <taxon>Bacteria</taxon>
        <taxon>Bacillati</taxon>
        <taxon>Bacillota</taxon>
        <taxon>Bacilli</taxon>
        <taxon>Bacillales</taxon>
        <taxon>Bacillaceae</taxon>
        <taxon>Alteribacter</taxon>
    </lineage>
</organism>
<dbReference type="InterPro" id="IPR011330">
    <property type="entry name" value="Glyco_hydro/deAcase_b/a-brl"/>
</dbReference>
<accession>A0A2W0HGK5</accession>
<dbReference type="AlphaFoldDB" id="A0A2W0HGK5"/>
<dbReference type="Gene3D" id="3.20.20.370">
    <property type="entry name" value="Glycoside hydrolase/deacetylase"/>
    <property type="match status" value="1"/>
</dbReference>
<keyword evidence="7" id="KW-1185">Reference proteome</keyword>
<dbReference type="GO" id="GO:0016810">
    <property type="term" value="F:hydrolase activity, acting on carbon-nitrogen (but not peptide) bonds"/>
    <property type="evidence" value="ECO:0007669"/>
    <property type="project" value="InterPro"/>
</dbReference>
<evidence type="ECO:0000256" key="1">
    <source>
        <dbReference type="ARBA" id="ARBA00022723"/>
    </source>
</evidence>
<sequence length="315" mass="34650">MTYKKPSPAKIRATVLTILFMLALAMMTACMTGEDNVRGPADNDLGGMGSGAPKSPETGQTAELADGPEAEHRVEMEPDQASAYAVEKEPENEGLSSIGFGKLQRMFPETVVYRGPNNVNRVALTFDDGPDPRFTPGILDTLAEHNVRATFFVMGARAKGHPDLIRRIDNDGHAIGNHTYWHPNLDGETVGQMRWEITETEDIISNLLGYRPSLFRPPYGNMGEAHTESLIANNESAVFWTVDTEDWKEPSMDEIVSTVVNEAGNGSIILMHDGSHWTVDMSSTVESLGPIIEQLKSEGYEFVTVPELLNITDRK</sequence>
<dbReference type="Proteomes" id="UP000248066">
    <property type="component" value="Unassembled WGS sequence"/>
</dbReference>
<dbReference type="EMBL" id="PDOF01000001">
    <property type="protein sequence ID" value="PYZ99040.1"/>
    <property type="molecule type" value="Genomic_DNA"/>
</dbReference>
<feature type="chain" id="PRO_5015898331" evidence="4">
    <location>
        <begin position="32"/>
        <end position="315"/>
    </location>
</feature>
<reference evidence="6 7" key="1">
    <citation type="submission" date="2017-10" db="EMBL/GenBank/DDBJ databases">
        <title>Bacillus sp. nov., a halophilic bacterium isolated from a Yangshapao Lake.</title>
        <authorList>
            <person name="Wang H."/>
        </authorList>
    </citation>
    <scope>NUCLEOTIDE SEQUENCE [LARGE SCALE GENOMIC DNA]</scope>
    <source>
        <strain evidence="6 7">YSP-3</strain>
    </source>
</reference>
<gene>
    <name evidence="6" type="ORF">CR205_10900</name>
</gene>
<dbReference type="InterPro" id="IPR050248">
    <property type="entry name" value="Polysacc_deacetylase_ArnD"/>
</dbReference>
<evidence type="ECO:0000256" key="3">
    <source>
        <dbReference type="SAM" id="MobiDB-lite"/>
    </source>
</evidence>
<keyword evidence="1" id="KW-0479">Metal-binding</keyword>
<proteinExistence type="predicted"/>
<keyword evidence="2" id="KW-0378">Hydrolase</keyword>
<evidence type="ECO:0000256" key="4">
    <source>
        <dbReference type="SAM" id="SignalP"/>
    </source>
</evidence>
<dbReference type="OrthoDB" id="9812065at2"/>
<dbReference type="PANTHER" id="PTHR10587">
    <property type="entry name" value="GLYCOSYL TRANSFERASE-RELATED"/>
    <property type="match status" value="1"/>
</dbReference>
<dbReference type="InterPro" id="IPR002509">
    <property type="entry name" value="NODB_dom"/>
</dbReference>
<feature type="signal peptide" evidence="4">
    <location>
        <begin position="1"/>
        <end position="31"/>
    </location>
</feature>
<dbReference type="SUPFAM" id="SSF88713">
    <property type="entry name" value="Glycoside hydrolase/deacetylase"/>
    <property type="match status" value="1"/>
</dbReference>
<dbReference type="PROSITE" id="PS51677">
    <property type="entry name" value="NODB"/>
    <property type="match status" value="1"/>
</dbReference>
<dbReference type="GO" id="GO:0046872">
    <property type="term" value="F:metal ion binding"/>
    <property type="evidence" value="ECO:0007669"/>
    <property type="project" value="UniProtKB-KW"/>
</dbReference>
<evidence type="ECO:0000313" key="6">
    <source>
        <dbReference type="EMBL" id="PYZ99040.1"/>
    </source>
</evidence>
<feature type="domain" description="NodB homology" evidence="5">
    <location>
        <begin position="120"/>
        <end position="303"/>
    </location>
</feature>
<evidence type="ECO:0000256" key="2">
    <source>
        <dbReference type="ARBA" id="ARBA00022801"/>
    </source>
</evidence>
<evidence type="ECO:0000313" key="7">
    <source>
        <dbReference type="Proteomes" id="UP000248066"/>
    </source>
</evidence>
<dbReference type="PANTHER" id="PTHR10587:SF133">
    <property type="entry name" value="CHITIN DEACETYLASE 1-RELATED"/>
    <property type="match status" value="1"/>
</dbReference>
<keyword evidence="4" id="KW-0732">Signal</keyword>
<dbReference type="GO" id="GO:0016020">
    <property type="term" value="C:membrane"/>
    <property type="evidence" value="ECO:0007669"/>
    <property type="project" value="TreeGrafter"/>
</dbReference>
<dbReference type="PROSITE" id="PS51257">
    <property type="entry name" value="PROKAR_LIPOPROTEIN"/>
    <property type="match status" value="1"/>
</dbReference>
<dbReference type="Pfam" id="PF01522">
    <property type="entry name" value="Polysacc_deac_1"/>
    <property type="match status" value="1"/>
</dbReference>
<protein>
    <submittedName>
        <fullName evidence="6">Chitooligosaccharide deacetylase</fullName>
    </submittedName>
</protein>
<evidence type="ECO:0000259" key="5">
    <source>
        <dbReference type="PROSITE" id="PS51677"/>
    </source>
</evidence>
<name>A0A2W0HGK5_9BACI</name>
<dbReference type="RefSeq" id="WP_110519451.1">
    <property type="nucleotide sequence ID" value="NZ_PDOF01000001.1"/>
</dbReference>